<accession>K1QWU2</accession>
<evidence type="ECO:0000313" key="1">
    <source>
        <dbReference type="EMBL" id="EKC35604.1"/>
    </source>
</evidence>
<protein>
    <submittedName>
        <fullName evidence="1">Uncharacterized protein</fullName>
    </submittedName>
</protein>
<name>K1QWU2_MAGGI</name>
<dbReference type="InParanoid" id="K1QWU2"/>
<organism evidence="1">
    <name type="scientific">Magallana gigas</name>
    <name type="common">Pacific oyster</name>
    <name type="synonym">Crassostrea gigas</name>
    <dbReference type="NCBI Taxonomy" id="29159"/>
    <lineage>
        <taxon>Eukaryota</taxon>
        <taxon>Metazoa</taxon>
        <taxon>Spiralia</taxon>
        <taxon>Lophotrochozoa</taxon>
        <taxon>Mollusca</taxon>
        <taxon>Bivalvia</taxon>
        <taxon>Autobranchia</taxon>
        <taxon>Pteriomorphia</taxon>
        <taxon>Ostreida</taxon>
        <taxon>Ostreoidea</taxon>
        <taxon>Ostreidae</taxon>
        <taxon>Magallana</taxon>
    </lineage>
</organism>
<dbReference type="HOGENOM" id="CLU_1379338_0_0_1"/>
<dbReference type="AlphaFoldDB" id="K1QWU2"/>
<proteinExistence type="predicted"/>
<gene>
    <name evidence="1" type="ORF">CGI_10016600</name>
</gene>
<dbReference type="EMBL" id="JH817383">
    <property type="protein sequence ID" value="EKC35604.1"/>
    <property type="molecule type" value="Genomic_DNA"/>
</dbReference>
<reference evidence="1" key="1">
    <citation type="journal article" date="2012" name="Nature">
        <title>The oyster genome reveals stress adaptation and complexity of shell formation.</title>
        <authorList>
            <person name="Zhang G."/>
            <person name="Fang X."/>
            <person name="Guo X."/>
            <person name="Li L."/>
            <person name="Luo R."/>
            <person name="Xu F."/>
            <person name="Yang P."/>
            <person name="Zhang L."/>
            <person name="Wang X."/>
            <person name="Qi H."/>
            <person name="Xiong Z."/>
            <person name="Que H."/>
            <person name="Xie Y."/>
            <person name="Holland P.W."/>
            <person name="Paps J."/>
            <person name="Zhu Y."/>
            <person name="Wu F."/>
            <person name="Chen Y."/>
            <person name="Wang J."/>
            <person name="Peng C."/>
            <person name="Meng J."/>
            <person name="Yang L."/>
            <person name="Liu J."/>
            <person name="Wen B."/>
            <person name="Zhang N."/>
            <person name="Huang Z."/>
            <person name="Zhu Q."/>
            <person name="Feng Y."/>
            <person name="Mount A."/>
            <person name="Hedgecock D."/>
            <person name="Xu Z."/>
            <person name="Liu Y."/>
            <person name="Domazet-Loso T."/>
            <person name="Du Y."/>
            <person name="Sun X."/>
            <person name="Zhang S."/>
            <person name="Liu B."/>
            <person name="Cheng P."/>
            <person name="Jiang X."/>
            <person name="Li J."/>
            <person name="Fan D."/>
            <person name="Wang W."/>
            <person name="Fu W."/>
            <person name="Wang T."/>
            <person name="Wang B."/>
            <person name="Zhang J."/>
            <person name="Peng Z."/>
            <person name="Li Y."/>
            <person name="Li N."/>
            <person name="Wang J."/>
            <person name="Chen M."/>
            <person name="He Y."/>
            <person name="Tan F."/>
            <person name="Song X."/>
            <person name="Zheng Q."/>
            <person name="Huang R."/>
            <person name="Yang H."/>
            <person name="Du X."/>
            <person name="Chen L."/>
            <person name="Yang M."/>
            <person name="Gaffney P.M."/>
            <person name="Wang S."/>
            <person name="Luo L."/>
            <person name="She Z."/>
            <person name="Ming Y."/>
            <person name="Huang W."/>
            <person name="Zhang S."/>
            <person name="Huang B."/>
            <person name="Zhang Y."/>
            <person name="Qu T."/>
            <person name="Ni P."/>
            <person name="Miao G."/>
            <person name="Wang J."/>
            <person name="Wang Q."/>
            <person name="Steinberg C.E."/>
            <person name="Wang H."/>
            <person name="Li N."/>
            <person name="Qian L."/>
            <person name="Zhang G."/>
            <person name="Li Y."/>
            <person name="Yang H."/>
            <person name="Liu X."/>
            <person name="Wang J."/>
            <person name="Yin Y."/>
            <person name="Wang J."/>
        </authorList>
    </citation>
    <scope>NUCLEOTIDE SEQUENCE [LARGE SCALE GENOMIC DNA]</scope>
    <source>
        <strain evidence="1">05x7-T-G4-1.051#20</strain>
    </source>
</reference>
<sequence>MDKTIHSLNARIKEEYELVTLFVRKVGDLNRRTGEFTFCQRFRESTDLNSHGFGSGDDGRYEIKTSLSDSIIEIGSTTHTLKTVKSKNSFVFSLQRIPSIEESVTKMLEQFRTAMRDCRQKIVDVFKGICGCLASKASKLAWTRKSSLKKRLIPGCTGITPWVTVIAKWVSTVVELVVQKRVDVVLLGGIRPIIAGTP</sequence>